<dbReference type="Pfam" id="PF18845">
    <property type="entry name" value="baeRF_family3"/>
    <property type="match status" value="1"/>
</dbReference>
<reference evidence="1" key="1">
    <citation type="submission" date="2020-09" db="EMBL/GenBank/DDBJ databases">
        <title>Taishania pollutisoli gen. nov., sp. nov., Isolated from Tetrabromobisphenol A-Contaminated Soil.</title>
        <authorList>
            <person name="Chen Q."/>
        </authorList>
    </citation>
    <scope>NUCLEOTIDE SEQUENCE</scope>
    <source>
        <strain evidence="1">CZZ-1</strain>
    </source>
</reference>
<evidence type="ECO:0000313" key="2">
    <source>
        <dbReference type="Proteomes" id="UP000652681"/>
    </source>
</evidence>
<organism evidence="1 2">
    <name type="scientific">Taishania pollutisoli</name>
    <dbReference type="NCBI Taxonomy" id="2766479"/>
    <lineage>
        <taxon>Bacteria</taxon>
        <taxon>Pseudomonadati</taxon>
        <taxon>Bacteroidota</taxon>
        <taxon>Flavobacteriia</taxon>
        <taxon>Flavobacteriales</taxon>
        <taxon>Crocinitomicaceae</taxon>
        <taxon>Taishania</taxon>
    </lineage>
</organism>
<dbReference type="AlphaFoldDB" id="A0A8J6PRS8"/>
<name>A0A8J6PRS8_9FLAO</name>
<proteinExistence type="predicted"/>
<accession>A0A8J6PRS8</accession>
<protein>
    <submittedName>
        <fullName evidence="1">Uncharacterized protein</fullName>
    </submittedName>
</protein>
<evidence type="ECO:0000313" key="1">
    <source>
        <dbReference type="EMBL" id="MBC9813533.1"/>
    </source>
</evidence>
<dbReference type="Proteomes" id="UP000652681">
    <property type="component" value="Unassembled WGS sequence"/>
</dbReference>
<keyword evidence="2" id="KW-1185">Reference proteome</keyword>
<dbReference type="RefSeq" id="WP_216714613.1">
    <property type="nucleotide sequence ID" value="NZ_JACVEL010000011.1"/>
</dbReference>
<gene>
    <name evidence="1" type="ORF">H9Y05_13740</name>
</gene>
<comment type="caution">
    <text evidence="1">The sequence shown here is derived from an EMBL/GenBank/DDBJ whole genome shotgun (WGS) entry which is preliminary data.</text>
</comment>
<dbReference type="InterPro" id="IPR041289">
    <property type="entry name" value="Bact_RF_family3"/>
</dbReference>
<dbReference type="EMBL" id="JACVEL010000011">
    <property type="protein sequence ID" value="MBC9813533.1"/>
    <property type="molecule type" value="Genomic_DNA"/>
</dbReference>
<sequence length="358" mass="40654">MSIKQKLETLATERNAPCVTISFNTHRTRPDNEKDKIVLKNLVKEAETRVIEKFGKRPVQALLDKLSSVTEQIDVSYNLDSLHLFLSNDTLEIVRSIWPTNENIVHVSDAFVIRPLIKSYSRTEEYYILLLSQGGVHLYHAMNDSIVKEIINTDFPFTENPIMLTDPVQASDAKRVDNKAREYFNNVDKALVKLYRDSTIKTVVVTTENNYSLLQQVADFPSVYLGNITLDFNNSAPHQLVDQGWKFIQSLQQERQKEAIAEMKNAVSDGIVVTDLQEIYQAALDGRGELLIVNQHFSQPVVLENRTLKVVESGEGKDVIDDVASTISWEVVSKKGRVVYTEQEHLSDLGNIALKTRY</sequence>